<feature type="transmembrane region" description="Helical" evidence="2">
    <location>
        <begin position="180"/>
        <end position="200"/>
    </location>
</feature>
<dbReference type="EMBL" id="LT629792">
    <property type="protein sequence ID" value="SDT85959.1"/>
    <property type="molecule type" value="Genomic_DNA"/>
</dbReference>
<feature type="transmembrane region" description="Helical" evidence="2">
    <location>
        <begin position="69"/>
        <end position="89"/>
    </location>
</feature>
<feature type="compositionally biased region" description="Gly residues" evidence="1">
    <location>
        <begin position="354"/>
        <end position="365"/>
    </location>
</feature>
<sequence length="428" mass="41218">MCQFWELSCKIGEVASEATHNIIAEWAYNIIQDVSATLLKVGTVWTGVGTPRLGGADSAVGFVHSTTHILVVALAVASLFVAGIHLALSRRGETAMSVLQGLLALAVVSGASVGVGQLLVDASDAFSTWVIGLAIDGDAGKFGSKILSVTSVTGSLGLTVLIVGGLGALVANLVQIGLMFIRSAMLILLVGIMPLAAGAYSTKWGRGWLWKIVAWFFAFLMFKPAASIIYAVAIKLVQGDSWVLASGEDLTSFVMGVVMLILAVLSLPALVTFMVPATEALSAGGGGAAGAGAVLATGAMTVARVGAATASGGATAAAGAGAGASGASGAASSAGAGGASGVGASGGARSMGAGSAGSAGGGAGSATGAASSGASQGSNSSHQSGPSGADGASGRDGSSGPSGAPGRDGVGSDMGGFSPTGGDVQNER</sequence>
<gene>
    <name evidence="3" type="ORF">SAMN04489714_0202</name>
</gene>
<feature type="region of interest" description="Disordered" evidence="1">
    <location>
        <begin position="338"/>
        <end position="428"/>
    </location>
</feature>
<keyword evidence="2" id="KW-0472">Membrane</keyword>
<dbReference type="InterPro" id="IPR045782">
    <property type="entry name" value="TrbL_3"/>
</dbReference>
<dbReference type="Pfam" id="PF19590">
    <property type="entry name" value="TrbL_3"/>
    <property type="match status" value="1"/>
</dbReference>
<dbReference type="RefSeq" id="WP_092648140.1">
    <property type="nucleotide sequence ID" value="NZ_LT629792.1"/>
</dbReference>
<feature type="transmembrane region" description="Helical" evidence="2">
    <location>
        <begin position="253"/>
        <end position="275"/>
    </location>
</feature>
<dbReference type="Proteomes" id="UP000198976">
    <property type="component" value="Chromosome I"/>
</dbReference>
<organism evidence="3 4">
    <name type="scientific">Schaalia radingae</name>
    <dbReference type="NCBI Taxonomy" id="131110"/>
    <lineage>
        <taxon>Bacteria</taxon>
        <taxon>Bacillati</taxon>
        <taxon>Actinomycetota</taxon>
        <taxon>Actinomycetes</taxon>
        <taxon>Actinomycetales</taxon>
        <taxon>Actinomycetaceae</taxon>
        <taxon>Schaalia</taxon>
    </lineage>
</organism>
<name>A0ABY0V513_9ACTO</name>
<keyword evidence="2" id="KW-1133">Transmembrane helix</keyword>
<feature type="compositionally biased region" description="Low complexity" evidence="1">
    <location>
        <begin position="366"/>
        <end position="405"/>
    </location>
</feature>
<evidence type="ECO:0000256" key="2">
    <source>
        <dbReference type="SAM" id="Phobius"/>
    </source>
</evidence>
<keyword evidence="2" id="KW-0812">Transmembrane</keyword>
<feature type="transmembrane region" description="Helical" evidence="2">
    <location>
        <begin position="101"/>
        <end position="120"/>
    </location>
</feature>
<feature type="transmembrane region" description="Helical" evidence="2">
    <location>
        <begin position="212"/>
        <end position="233"/>
    </location>
</feature>
<feature type="transmembrane region" description="Helical" evidence="2">
    <location>
        <begin position="156"/>
        <end position="174"/>
    </location>
</feature>
<keyword evidence="4" id="KW-1185">Reference proteome</keyword>
<evidence type="ECO:0000313" key="4">
    <source>
        <dbReference type="Proteomes" id="UP000198976"/>
    </source>
</evidence>
<protein>
    <recommendedName>
        <fullName evidence="5">TrbL/VirB6 plasmid conjugal transfer protein</fullName>
    </recommendedName>
</protein>
<evidence type="ECO:0008006" key="5">
    <source>
        <dbReference type="Google" id="ProtNLM"/>
    </source>
</evidence>
<proteinExistence type="predicted"/>
<evidence type="ECO:0000313" key="3">
    <source>
        <dbReference type="EMBL" id="SDT85959.1"/>
    </source>
</evidence>
<accession>A0ABY0V513</accession>
<evidence type="ECO:0000256" key="1">
    <source>
        <dbReference type="SAM" id="MobiDB-lite"/>
    </source>
</evidence>
<reference evidence="3 4" key="1">
    <citation type="submission" date="2016-10" db="EMBL/GenBank/DDBJ databases">
        <authorList>
            <person name="Varghese N."/>
            <person name="Submissions S."/>
        </authorList>
    </citation>
    <scope>NUCLEOTIDE SEQUENCE [LARGE SCALE GENOMIC DNA]</scope>
    <source>
        <strain evidence="3 4">DSM 9169</strain>
    </source>
</reference>